<proteinExistence type="predicted"/>
<reference evidence="1" key="1">
    <citation type="submission" date="2014-09" db="EMBL/GenBank/DDBJ databases">
        <title>Genome sequence of the luminous mushroom Mycena chlorophos for searching fungal bioluminescence genes.</title>
        <authorList>
            <person name="Tanaka Y."/>
            <person name="Kasuga D."/>
            <person name="Oba Y."/>
            <person name="Hase S."/>
            <person name="Sato K."/>
            <person name="Oba Y."/>
            <person name="Sakakibara Y."/>
        </authorList>
    </citation>
    <scope>NUCLEOTIDE SEQUENCE</scope>
</reference>
<evidence type="ECO:0000313" key="1">
    <source>
        <dbReference type="EMBL" id="GAT52543.1"/>
    </source>
</evidence>
<organism evidence="1 2">
    <name type="scientific">Mycena chlorophos</name>
    <name type="common">Agaric fungus</name>
    <name type="synonym">Agaricus chlorophos</name>
    <dbReference type="NCBI Taxonomy" id="658473"/>
    <lineage>
        <taxon>Eukaryota</taxon>
        <taxon>Fungi</taxon>
        <taxon>Dikarya</taxon>
        <taxon>Basidiomycota</taxon>
        <taxon>Agaricomycotina</taxon>
        <taxon>Agaricomycetes</taxon>
        <taxon>Agaricomycetidae</taxon>
        <taxon>Agaricales</taxon>
        <taxon>Marasmiineae</taxon>
        <taxon>Mycenaceae</taxon>
        <taxon>Mycena</taxon>
    </lineage>
</organism>
<keyword evidence="2" id="KW-1185">Reference proteome</keyword>
<evidence type="ECO:0008006" key="3">
    <source>
        <dbReference type="Google" id="ProtNLM"/>
    </source>
</evidence>
<dbReference type="EMBL" id="DF847787">
    <property type="protein sequence ID" value="GAT52543.1"/>
    <property type="molecule type" value="Genomic_DNA"/>
</dbReference>
<gene>
    <name evidence="1" type="ORF">MCHLO_09585</name>
</gene>
<accession>A0ABQ0LN68</accession>
<sequence length="417" mass="46108">MAALPAELIDLVVENINADDGMHDLKSCCLVASLFQYPSQKRIHRSLTLAFDRGSLHSEDFVASPHYLWRNILSRLENHPHLAEHVVQLHLFLPSSRPLEESADSLLAMGFVLNKLHNVRELKITGLSIGGSPHVWSRLPPKFTEALFAWLRARAAADGRLGHISCSFVNELTPVAIQHMLAASSSLEFTYCRVPGEDSEGASGLPMLLPPTSGRAWGRLGFYQSQPVVLFLLRPDYQGNLVKGLKKLTLSSSDLPGPSSQLCCAVVHGIEDFTLYMSGSARTDRELGLPQQFPRLRRLELMGSNTFAYNKDIFPQILPVYFAPKSTPALSHVVVNMSIWVRNVQSTLASLSFENGVDDYCATHPTVKKLSLVLKFSLVGKGPRLRVENLNHTLLAESLRAALPKMAAKGQLEVLFK</sequence>
<dbReference type="Proteomes" id="UP000815677">
    <property type="component" value="Unassembled WGS sequence"/>
</dbReference>
<evidence type="ECO:0000313" key="2">
    <source>
        <dbReference type="Proteomes" id="UP000815677"/>
    </source>
</evidence>
<protein>
    <recommendedName>
        <fullName evidence="3">F-box domain-containing protein</fullName>
    </recommendedName>
</protein>
<name>A0ABQ0LN68_MYCCL</name>